<dbReference type="PRINTS" id="PR00762">
    <property type="entry name" value="CLCHANNEL"/>
</dbReference>
<name>A0ABX2TJ38_9PROT</name>
<evidence type="ECO:0000256" key="10">
    <source>
        <dbReference type="SAM" id="Phobius"/>
    </source>
</evidence>
<feature type="transmembrane region" description="Helical" evidence="10">
    <location>
        <begin position="253"/>
        <end position="274"/>
    </location>
</feature>
<dbReference type="InterPro" id="IPR050368">
    <property type="entry name" value="ClC-type_chloride_channel"/>
</dbReference>
<dbReference type="PANTHER" id="PTHR43427:SF6">
    <property type="entry name" value="CHLORIDE CHANNEL PROTEIN CLC-E"/>
    <property type="match status" value="1"/>
</dbReference>
<keyword evidence="3 10" id="KW-0812">Transmembrane</keyword>
<feature type="transmembrane region" description="Helical" evidence="10">
    <location>
        <begin position="80"/>
        <end position="103"/>
    </location>
</feature>
<evidence type="ECO:0000256" key="3">
    <source>
        <dbReference type="ARBA" id="ARBA00022692"/>
    </source>
</evidence>
<protein>
    <submittedName>
        <fullName evidence="11">Chloride channel protein</fullName>
    </submittedName>
</protein>
<comment type="caution">
    <text evidence="11">The sequence shown here is derived from an EMBL/GenBank/DDBJ whole genome shotgun (WGS) entry which is preliminary data.</text>
</comment>
<feature type="transmembrane region" description="Helical" evidence="10">
    <location>
        <begin position="418"/>
        <end position="439"/>
    </location>
</feature>
<feature type="transmembrane region" description="Helical" evidence="10">
    <location>
        <begin position="323"/>
        <end position="349"/>
    </location>
</feature>
<comment type="subcellular location">
    <subcellularLocation>
        <location evidence="1">Membrane</location>
        <topology evidence="1">Multi-pass membrane protein</topology>
    </subcellularLocation>
</comment>
<dbReference type="Pfam" id="PF00654">
    <property type="entry name" value="Voltage_CLC"/>
    <property type="match status" value="1"/>
</dbReference>
<proteinExistence type="predicted"/>
<evidence type="ECO:0000256" key="4">
    <source>
        <dbReference type="ARBA" id="ARBA00022989"/>
    </source>
</evidence>
<feature type="transmembrane region" description="Helical" evidence="10">
    <location>
        <begin position="294"/>
        <end position="316"/>
    </location>
</feature>
<dbReference type="InterPro" id="IPR014743">
    <property type="entry name" value="Cl-channel_core"/>
</dbReference>
<keyword evidence="2" id="KW-0813">Transport</keyword>
<keyword evidence="9" id="KW-0407">Ion channel</keyword>
<dbReference type="CDD" id="cd00400">
    <property type="entry name" value="Voltage_gated_ClC"/>
    <property type="match status" value="1"/>
</dbReference>
<feature type="transmembrane region" description="Helical" evidence="10">
    <location>
        <begin position="355"/>
        <end position="375"/>
    </location>
</feature>
<evidence type="ECO:0000313" key="11">
    <source>
        <dbReference type="EMBL" id="NYZ24268.1"/>
    </source>
</evidence>
<organism evidence="11 12">
    <name type="scientific">Azospirillum oleiclasticum</name>
    <dbReference type="NCBI Taxonomy" id="2735135"/>
    <lineage>
        <taxon>Bacteria</taxon>
        <taxon>Pseudomonadati</taxon>
        <taxon>Pseudomonadota</taxon>
        <taxon>Alphaproteobacteria</taxon>
        <taxon>Rhodospirillales</taxon>
        <taxon>Azospirillaceae</taxon>
        <taxon>Azospirillum</taxon>
    </lineage>
</organism>
<dbReference type="RefSeq" id="WP_180286042.1">
    <property type="nucleotide sequence ID" value="NZ_JABFDB010000038.1"/>
</dbReference>
<feature type="transmembrane region" description="Helical" evidence="10">
    <location>
        <begin position="177"/>
        <end position="201"/>
    </location>
</feature>
<evidence type="ECO:0000256" key="1">
    <source>
        <dbReference type="ARBA" id="ARBA00004141"/>
    </source>
</evidence>
<feature type="transmembrane region" description="Helical" evidence="10">
    <location>
        <begin position="33"/>
        <end position="60"/>
    </location>
</feature>
<gene>
    <name evidence="11" type="ORF">HND93_31565</name>
</gene>
<dbReference type="EMBL" id="JABFDB010000038">
    <property type="protein sequence ID" value="NYZ24268.1"/>
    <property type="molecule type" value="Genomic_DNA"/>
</dbReference>
<dbReference type="InterPro" id="IPR001807">
    <property type="entry name" value="ClC"/>
</dbReference>
<evidence type="ECO:0000256" key="7">
    <source>
        <dbReference type="ARBA" id="ARBA00023173"/>
    </source>
</evidence>
<feature type="transmembrane region" description="Helical" evidence="10">
    <location>
        <begin position="387"/>
        <end position="412"/>
    </location>
</feature>
<keyword evidence="7" id="KW-0869">Chloride channel</keyword>
<dbReference type="Proteomes" id="UP000584642">
    <property type="component" value="Unassembled WGS sequence"/>
</dbReference>
<dbReference type="Gene3D" id="1.10.3080.10">
    <property type="entry name" value="Clc chloride channel"/>
    <property type="match status" value="1"/>
</dbReference>
<feature type="transmembrane region" description="Helical" evidence="10">
    <location>
        <begin position="213"/>
        <end position="232"/>
    </location>
</feature>
<keyword evidence="6 10" id="KW-0472">Membrane</keyword>
<evidence type="ECO:0000256" key="6">
    <source>
        <dbReference type="ARBA" id="ARBA00023136"/>
    </source>
</evidence>
<keyword evidence="5" id="KW-0406">Ion transport</keyword>
<evidence type="ECO:0000256" key="2">
    <source>
        <dbReference type="ARBA" id="ARBA00022448"/>
    </source>
</evidence>
<keyword evidence="12" id="KW-1185">Reference proteome</keyword>
<evidence type="ECO:0000256" key="9">
    <source>
        <dbReference type="ARBA" id="ARBA00023303"/>
    </source>
</evidence>
<keyword evidence="4 10" id="KW-1133">Transmembrane helix</keyword>
<dbReference type="SUPFAM" id="SSF81340">
    <property type="entry name" value="Clc chloride channel"/>
    <property type="match status" value="1"/>
</dbReference>
<reference evidence="11 12" key="1">
    <citation type="submission" date="2020-05" db="EMBL/GenBank/DDBJ databases">
        <title>Azospirillum oleiclasticum sp. nov, a nitrogen-fixing and heavy crude oil-emulsifying bacterium isolated from the crude oil of Yumen Oilfield.</title>
        <authorList>
            <person name="Wu D."/>
            <person name="Cai M."/>
            <person name="Zhang X."/>
        </authorList>
    </citation>
    <scope>NUCLEOTIDE SEQUENCE [LARGE SCALE GENOMIC DNA]</scope>
    <source>
        <strain evidence="11 12">ROY-1-1-2</strain>
    </source>
</reference>
<accession>A0ABX2TJ38</accession>
<dbReference type="PANTHER" id="PTHR43427">
    <property type="entry name" value="CHLORIDE CHANNEL PROTEIN CLC-E"/>
    <property type="match status" value="1"/>
</dbReference>
<evidence type="ECO:0000313" key="12">
    <source>
        <dbReference type="Proteomes" id="UP000584642"/>
    </source>
</evidence>
<keyword evidence="8" id="KW-0868">Chloride</keyword>
<evidence type="ECO:0000256" key="8">
    <source>
        <dbReference type="ARBA" id="ARBA00023214"/>
    </source>
</evidence>
<evidence type="ECO:0000256" key="5">
    <source>
        <dbReference type="ARBA" id="ARBA00023065"/>
    </source>
</evidence>
<sequence>MPAAFLLVPLQSLDRRARRLLPRLRRWLRSDDLLVALLGVGVGALTGLAAIGFRMLIAAVQRLAWGSGEDRFAAVVAAMPPWQVVLTPALGGLLVALLVRFVIGGHRPPGVPQVLEATLYGGGRLRLLPGCATALAAALSLGAGASLGREGPVVHLGATLSGWTARRLRLPPPMARMLLACGVASAVAASFNAPMAGTVFALEVVVGSLRFSALAPVLMAALTGTAVARLSFGGDPVFPVPVHAVGPMAELPAFAALGVVAALVALAFMRGAFLCEDGFAAAARRWGWPQWLNPVPGGLAIGALALAVPQVLGVGYEATHDALLGATPAAVLLLLVAAKLAAVAVSFGAGFGGGVFSPSLVLGATAGGAFAAVAGPLVGPLASTAGIYALVGMAAVAAPVLGAPISTILMAFELTGDGGMVPGVMTGVAVSAGVVRWLYGQSMFTAQMARAAARAGSVNSV</sequence>